<evidence type="ECO:0000259" key="2">
    <source>
        <dbReference type="Pfam" id="PF00275"/>
    </source>
</evidence>
<protein>
    <recommendedName>
        <fullName evidence="2">Enolpyruvate transferase domain-containing protein</fullName>
    </recommendedName>
</protein>
<gene>
    <name evidence="3" type="ORF">S03H2_34759</name>
</gene>
<organism evidence="3">
    <name type="scientific">marine sediment metagenome</name>
    <dbReference type="NCBI Taxonomy" id="412755"/>
    <lineage>
        <taxon>unclassified sequences</taxon>
        <taxon>metagenomes</taxon>
        <taxon>ecological metagenomes</taxon>
    </lineage>
</organism>
<evidence type="ECO:0000256" key="1">
    <source>
        <dbReference type="ARBA" id="ARBA00022679"/>
    </source>
</evidence>
<dbReference type="Pfam" id="PF00275">
    <property type="entry name" value="EPSP_synthase"/>
    <property type="match status" value="1"/>
</dbReference>
<dbReference type="EMBL" id="BARU01021228">
    <property type="protein sequence ID" value="GAH58218.1"/>
    <property type="molecule type" value="Genomic_DNA"/>
</dbReference>
<reference evidence="3" key="1">
    <citation type="journal article" date="2014" name="Front. Microbiol.">
        <title>High frequency of phylogenetically diverse reductive dehalogenase-homologous genes in deep subseafloor sedimentary metagenomes.</title>
        <authorList>
            <person name="Kawai M."/>
            <person name="Futagami T."/>
            <person name="Toyoda A."/>
            <person name="Takaki Y."/>
            <person name="Nishi S."/>
            <person name="Hori S."/>
            <person name="Arai W."/>
            <person name="Tsubouchi T."/>
            <person name="Morono Y."/>
            <person name="Uchiyama I."/>
            <person name="Ito T."/>
            <person name="Fujiyama A."/>
            <person name="Inagaki F."/>
            <person name="Takami H."/>
        </authorList>
    </citation>
    <scope>NUCLEOTIDE SEQUENCE</scope>
    <source>
        <strain evidence="3">Expedition CK06-06</strain>
    </source>
</reference>
<name>X1IKY5_9ZZZZ</name>
<dbReference type="InterPro" id="IPR001986">
    <property type="entry name" value="Enolpyruvate_Tfrase_dom"/>
</dbReference>
<dbReference type="PANTHER" id="PTHR21090">
    <property type="entry name" value="AROM/DEHYDROQUINATE SYNTHASE"/>
    <property type="match status" value="1"/>
</dbReference>
<sequence length="152" mass="16595">IRWDKEKGVVEVKGAEDAGLRGVKVNMRENPDLVPTIAVLAAVAEGTTEITGVAHLRYKETDRLRFMVEELKKMGARIEEKEDGLLIEGGKRKGLKAAKVHSHDDHRLAMALCIAGLSASGDTVIEGVECAKISYPSFFSDMLDLGADIKLY</sequence>
<keyword evidence="1" id="KW-0808">Transferase</keyword>
<dbReference type="InterPro" id="IPR036968">
    <property type="entry name" value="Enolpyruvate_Tfrase_sf"/>
</dbReference>
<dbReference type="Gene3D" id="3.65.10.10">
    <property type="entry name" value="Enolpyruvate transferase domain"/>
    <property type="match status" value="1"/>
</dbReference>
<dbReference type="PANTHER" id="PTHR21090:SF5">
    <property type="entry name" value="PENTAFUNCTIONAL AROM POLYPEPTIDE"/>
    <property type="match status" value="1"/>
</dbReference>
<dbReference type="GO" id="GO:0003866">
    <property type="term" value="F:3-phosphoshikimate 1-carboxyvinyltransferase activity"/>
    <property type="evidence" value="ECO:0007669"/>
    <property type="project" value="TreeGrafter"/>
</dbReference>
<dbReference type="GO" id="GO:0009423">
    <property type="term" value="P:chorismate biosynthetic process"/>
    <property type="evidence" value="ECO:0007669"/>
    <property type="project" value="TreeGrafter"/>
</dbReference>
<comment type="caution">
    <text evidence="3">The sequence shown here is derived from an EMBL/GenBank/DDBJ whole genome shotgun (WGS) entry which is preliminary data.</text>
</comment>
<dbReference type="AlphaFoldDB" id="X1IKY5"/>
<dbReference type="InterPro" id="IPR013792">
    <property type="entry name" value="RNA3'P_cycl/enolpyr_Trfase_a/b"/>
</dbReference>
<dbReference type="SUPFAM" id="SSF55205">
    <property type="entry name" value="EPT/RTPC-like"/>
    <property type="match status" value="1"/>
</dbReference>
<feature type="non-terminal residue" evidence="3">
    <location>
        <position position="1"/>
    </location>
</feature>
<accession>X1IKY5</accession>
<evidence type="ECO:0000313" key="3">
    <source>
        <dbReference type="EMBL" id="GAH58218.1"/>
    </source>
</evidence>
<proteinExistence type="predicted"/>
<feature type="domain" description="Enolpyruvate transferase" evidence="2">
    <location>
        <begin position="12"/>
        <end position="142"/>
    </location>
</feature>